<reference evidence="1 2" key="1">
    <citation type="submission" date="2021-10" db="EMBL/GenBank/DDBJ databases">
        <title>Anaerobic single-cell dispensing facilitates the cultivation of human gut bacteria.</title>
        <authorList>
            <person name="Afrizal A."/>
        </authorList>
    </citation>
    <scope>NUCLEOTIDE SEQUENCE [LARGE SCALE GENOMIC DNA]</scope>
    <source>
        <strain evidence="1 2">CLA-AA-H244</strain>
    </source>
</reference>
<dbReference type="Proteomes" id="UP001199355">
    <property type="component" value="Unassembled WGS sequence"/>
</dbReference>
<evidence type="ECO:0000313" key="2">
    <source>
        <dbReference type="Proteomes" id="UP001199355"/>
    </source>
</evidence>
<dbReference type="AlphaFoldDB" id="A0AAE3B017"/>
<evidence type="ECO:0000313" key="1">
    <source>
        <dbReference type="EMBL" id="MCC2169148.1"/>
    </source>
</evidence>
<name>A0AAE3B017_9FIRM</name>
<proteinExistence type="predicted"/>
<accession>A0AAE3B017</accession>
<dbReference type="EMBL" id="JAJEQF010000064">
    <property type="protein sequence ID" value="MCC2169148.1"/>
    <property type="molecule type" value="Genomic_DNA"/>
</dbReference>
<keyword evidence="2" id="KW-1185">Reference proteome</keyword>
<dbReference type="RefSeq" id="WP_308729152.1">
    <property type="nucleotide sequence ID" value="NZ_JAJEQF010000064.1"/>
</dbReference>
<comment type="caution">
    <text evidence="1">The sequence shown here is derived from an EMBL/GenBank/DDBJ whole genome shotgun (WGS) entry which is preliminary data.</text>
</comment>
<protein>
    <submittedName>
        <fullName evidence="1">Uncharacterized protein</fullName>
    </submittedName>
</protein>
<organism evidence="1 2">
    <name type="scientific">Gallintestinimicrobium propionicum</name>
    <dbReference type="NCBI Taxonomy" id="2981770"/>
    <lineage>
        <taxon>Bacteria</taxon>
        <taxon>Bacillati</taxon>
        <taxon>Bacillota</taxon>
        <taxon>Clostridia</taxon>
        <taxon>Lachnospirales</taxon>
        <taxon>Lachnospiraceae</taxon>
        <taxon>Gallintestinimicrobium</taxon>
    </lineage>
</organism>
<sequence length="235" mass="25221">MDIGAKASNVLPENFVEQKERSNLAAKDKLPVIFGKLSKWYADLRPVAWSGSYSDLTNKPTIPEGSAANYQVANNDTTEAEGFVADARIVRTHGLEIDGLSRDLGGLAFAQDANGNWGFKIGGADPVIPFKGEMDFDYEHNISIPYIVVAGNPNVLHYYTMTEEDAAYSYLALFAVTAGSVVSIELSGVSGPSIVCNKPGGNYSFALIANPVLNGKVNFRHGGTGDGHVFKLMIK</sequence>
<gene>
    <name evidence="1" type="ORF">LKD45_15915</name>
</gene>